<dbReference type="PANTHER" id="PTHR43875">
    <property type="entry name" value="MALTODEXTRIN IMPORT ATP-BINDING PROTEIN MSMX"/>
    <property type="match status" value="1"/>
</dbReference>
<dbReference type="Gene3D" id="3.40.50.300">
    <property type="entry name" value="P-loop containing nucleotide triphosphate hydrolases"/>
    <property type="match status" value="1"/>
</dbReference>
<dbReference type="InterPro" id="IPR013611">
    <property type="entry name" value="Transp-assoc_OB_typ2"/>
</dbReference>
<accession>A0AAU8CRH9</accession>
<dbReference type="SUPFAM" id="SSF52540">
    <property type="entry name" value="P-loop containing nucleoside triphosphate hydrolases"/>
    <property type="match status" value="1"/>
</dbReference>
<sequence>MASLELRNVVKRFGSVEVIHGVDLTIEDGEFVVFVGPSGCGKSTLLRMIAGLEGISAGEVYIDGQLVNDIAAAKRGLAMVFQSYALYPHMTVRKNLSFGLETMGASREETKKRVAEAAEILQIDALLDRRPGQLSGGQRQRVAIGRAIVREPRIFLFDEPLSNLDAELRVQMRVEINKLHRRLGTTMIFVTHDQVEAMTLADRIVVLRAGVIEQVGTPLDLYNHPANLFVAGFIGSPRMNFLAAEMIAGEGGETRIRGRSGLDLTFPAAGARRPDREKVTFGVRPEHLRIIDPAGAMLTGEVQIAEHLGGETFLYIALLSGETIVVEIKGQAAVRSGERVGIELDEAACHVFGGDGLVISRDAGEIPGGAPRIEQAPAEAARI</sequence>
<evidence type="ECO:0000256" key="3">
    <source>
        <dbReference type="ARBA" id="ARBA00022448"/>
    </source>
</evidence>
<dbReference type="InterPro" id="IPR012340">
    <property type="entry name" value="NA-bd_OB-fold"/>
</dbReference>
<dbReference type="PANTHER" id="PTHR43875:SF3">
    <property type="entry name" value="MALTOSE_MALTODEXTRIN IMPORT ATP-BINDING PROTEIN MALK"/>
    <property type="match status" value="1"/>
</dbReference>
<comment type="subcellular location">
    <subcellularLocation>
        <location evidence="1">Cell inner membrane</location>
        <topology evidence="1">Peripheral membrane protein</topology>
    </subcellularLocation>
</comment>
<dbReference type="Pfam" id="PF08402">
    <property type="entry name" value="TOBE_2"/>
    <property type="match status" value="1"/>
</dbReference>
<dbReference type="InterPro" id="IPR015855">
    <property type="entry name" value="ABC_transpr_MalK-like"/>
</dbReference>
<evidence type="ECO:0000256" key="5">
    <source>
        <dbReference type="ARBA" id="ARBA00022840"/>
    </source>
</evidence>
<dbReference type="InterPro" id="IPR008995">
    <property type="entry name" value="Mo/tungstate-bd_C_term_dom"/>
</dbReference>
<dbReference type="InterPro" id="IPR027417">
    <property type="entry name" value="P-loop_NTPase"/>
</dbReference>
<dbReference type="InterPro" id="IPR003439">
    <property type="entry name" value="ABC_transporter-like_ATP-bd"/>
</dbReference>
<protein>
    <submittedName>
        <fullName evidence="7">Sn-glycerol-3-phosphate ABC transporter ATP-binding protein UgpC</fullName>
    </submittedName>
</protein>
<dbReference type="GO" id="GO:0005524">
    <property type="term" value="F:ATP binding"/>
    <property type="evidence" value="ECO:0007669"/>
    <property type="project" value="UniProtKB-KW"/>
</dbReference>
<dbReference type="GO" id="GO:0016887">
    <property type="term" value="F:ATP hydrolysis activity"/>
    <property type="evidence" value="ECO:0007669"/>
    <property type="project" value="InterPro"/>
</dbReference>
<dbReference type="GO" id="GO:1990060">
    <property type="term" value="C:maltose transport complex"/>
    <property type="evidence" value="ECO:0007669"/>
    <property type="project" value="TreeGrafter"/>
</dbReference>
<proteinExistence type="inferred from homology"/>
<evidence type="ECO:0000313" key="7">
    <source>
        <dbReference type="EMBL" id="XCG49482.1"/>
    </source>
</evidence>
<gene>
    <name evidence="7" type="primary">ugpC</name>
    <name evidence="7" type="ORF">ABVK50_02265</name>
</gene>
<dbReference type="InterPro" id="IPR003593">
    <property type="entry name" value="AAA+_ATPase"/>
</dbReference>
<dbReference type="RefSeq" id="WP_353642985.1">
    <property type="nucleotide sequence ID" value="NZ_CP159253.1"/>
</dbReference>
<evidence type="ECO:0000256" key="1">
    <source>
        <dbReference type="ARBA" id="ARBA00004417"/>
    </source>
</evidence>
<keyword evidence="5 7" id="KW-0067">ATP-binding</keyword>
<organism evidence="7">
    <name type="scientific">Mesorhizobium sp. WSM2240</name>
    <dbReference type="NCBI Taxonomy" id="3228851"/>
    <lineage>
        <taxon>Bacteria</taxon>
        <taxon>Pseudomonadati</taxon>
        <taxon>Pseudomonadota</taxon>
        <taxon>Alphaproteobacteria</taxon>
        <taxon>Hyphomicrobiales</taxon>
        <taxon>Phyllobacteriaceae</taxon>
        <taxon>Mesorhizobium</taxon>
    </lineage>
</organism>
<dbReference type="Gene3D" id="2.40.50.100">
    <property type="match status" value="1"/>
</dbReference>
<dbReference type="FunFam" id="3.40.50.300:FF:000042">
    <property type="entry name" value="Maltose/maltodextrin ABC transporter, ATP-binding protein"/>
    <property type="match status" value="1"/>
</dbReference>
<dbReference type="GO" id="GO:0055052">
    <property type="term" value="C:ATP-binding cassette (ABC) transporter complex, substrate-binding subunit-containing"/>
    <property type="evidence" value="ECO:0007669"/>
    <property type="project" value="TreeGrafter"/>
</dbReference>
<keyword evidence="4" id="KW-0547">Nucleotide-binding</keyword>
<keyword evidence="3" id="KW-0813">Transport</keyword>
<dbReference type="Gene3D" id="2.40.50.140">
    <property type="entry name" value="Nucleic acid-binding proteins"/>
    <property type="match status" value="1"/>
</dbReference>
<dbReference type="NCBIfam" id="NF008653">
    <property type="entry name" value="PRK11650.1"/>
    <property type="match status" value="1"/>
</dbReference>
<feature type="domain" description="ABC transporter" evidence="6">
    <location>
        <begin position="4"/>
        <end position="234"/>
    </location>
</feature>
<dbReference type="AlphaFoldDB" id="A0AAU8CRH9"/>
<dbReference type="InterPro" id="IPR047641">
    <property type="entry name" value="ABC_transpr_MalK/UgpC-like"/>
</dbReference>
<dbReference type="SMART" id="SM00382">
    <property type="entry name" value="AAA"/>
    <property type="match status" value="1"/>
</dbReference>
<dbReference type="InterPro" id="IPR017871">
    <property type="entry name" value="ABC_transporter-like_CS"/>
</dbReference>
<dbReference type="SUPFAM" id="SSF50331">
    <property type="entry name" value="MOP-like"/>
    <property type="match status" value="1"/>
</dbReference>
<name>A0AAU8CRH9_9HYPH</name>
<dbReference type="PROSITE" id="PS00211">
    <property type="entry name" value="ABC_TRANSPORTER_1"/>
    <property type="match status" value="1"/>
</dbReference>
<dbReference type="Pfam" id="PF00005">
    <property type="entry name" value="ABC_tran"/>
    <property type="match status" value="1"/>
</dbReference>
<evidence type="ECO:0000259" key="6">
    <source>
        <dbReference type="PROSITE" id="PS50893"/>
    </source>
</evidence>
<dbReference type="GO" id="GO:0015423">
    <property type="term" value="F:ABC-type maltose transporter activity"/>
    <property type="evidence" value="ECO:0007669"/>
    <property type="project" value="TreeGrafter"/>
</dbReference>
<evidence type="ECO:0000256" key="4">
    <source>
        <dbReference type="ARBA" id="ARBA00022741"/>
    </source>
</evidence>
<dbReference type="EMBL" id="CP159253">
    <property type="protein sequence ID" value="XCG49482.1"/>
    <property type="molecule type" value="Genomic_DNA"/>
</dbReference>
<evidence type="ECO:0000256" key="2">
    <source>
        <dbReference type="ARBA" id="ARBA00005417"/>
    </source>
</evidence>
<comment type="similarity">
    <text evidence="2">Belongs to the ABC transporter superfamily.</text>
</comment>
<dbReference type="PROSITE" id="PS50893">
    <property type="entry name" value="ABC_TRANSPORTER_2"/>
    <property type="match status" value="1"/>
</dbReference>
<reference evidence="7" key="1">
    <citation type="submission" date="2024-06" db="EMBL/GenBank/DDBJ databases">
        <title>Mesorhizobium karijinii sp. nov., a symbiont of the iconic Swainsona formosa from arid Australia.</title>
        <authorList>
            <person name="Hill Y.J."/>
            <person name="Watkin E.L.J."/>
            <person name="O'Hara G.W."/>
            <person name="Terpolilli J."/>
            <person name="Tye M.L."/>
            <person name="Kohlmeier M.G."/>
        </authorList>
    </citation>
    <scope>NUCLEOTIDE SEQUENCE</scope>
    <source>
        <strain evidence="7">WSM2240</strain>
    </source>
</reference>
<dbReference type="CDD" id="cd03301">
    <property type="entry name" value="ABC_MalK_N"/>
    <property type="match status" value="1"/>
</dbReference>